<dbReference type="InterPro" id="IPR018485">
    <property type="entry name" value="FGGY_C"/>
</dbReference>
<comment type="similarity">
    <text evidence="1">Belongs to the FGGY kinase family.</text>
</comment>
<dbReference type="Proteomes" id="UP000051908">
    <property type="component" value="Unassembled WGS sequence"/>
</dbReference>
<feature type="domain" description="Carbohydrate kinase FGGY C-terminal" evidence="8">
    <location>
        <begin position="261"/>
        <end position="447"/>
    </location>
</feature>
<evidence type="ECO:0000313" key="10">
    <source>
        <dbReference type="Proteomes" id="UP000051908"/>
    </source>
</evidence>
<keyword evidence="5" id="KW-0067">ATP-binding</keyword>
<dbReference type="InterPro" id="IPR000577">
    <property type="entry name" value="Carb_kinase_FGGY"/>
</dbReference>
<dbReference type="GO" id="GO:0004370">
    <property type="term" value="F:glycerol kinase activity"/>
    <property type="evidence" value="ECO:0007669"/>
    <property type="project" value="TreeGrafter"/>
</dbReference>
<keyword evidence="3" id="KW-0547">Nucleotide-binding</keyword>
<evidence type="ECO:0000256" key="6">
    <source>
        <dbReference type="ARBA" id="ARBA00043149"/>
    </source>
</evidence>
<dbReference type="Pfam" id="PF00370">
    <property type="entry name" value="FGGY_N"/>
    <property type="match status" value="1"/>
</dbReference>
<evidence type="ECO:0000313" key="9">
    <source>
        <dbReference type="EMBL" id="KRL31437.1"/>
    </source>
</evidence>
<dbReference type="InterPro" id="IPR018484">
    <property type="entry name" value="FGGY_N"/>
</dbReference>
<dbReference type="GeneID" id="96667640"/>
<evidence type="ECO:0000256" key="5">
    <source>
        <dbReference type="ARBA" id="ARBA00022840"/>
    </source>
</evidence>
<evidence type="ECO:0000256" key="4">
    <source>
        <dbReference type="ARBA" id="ARBA00022777"/>
    </source>
</evidence>
<evidence type="ECO:0000259" key="7">
    <source>
        <dbReference type="Pfam" id="PF00370"/>
    </source>
</evidence>
<dbReference type="Gene3D" id="3.30.420.40">
    <property type="match status" value="2"/>
</dbReference>
<dbReference type="NCBIfam" id="NF000756">
    <property type="entry name" value="PRK00047.1"/>
    <property type="match status" value="1"/>
</dbReference>
<evidence type="ECO:0000259" key="8">
    <source>
        <dbReference type="Pfam" id="PF02782"/>
    </source>
</evidence>
<dbReference type="PANTHER" id="PTHR10196">
    <property type="entry name" value="SUGAR KINASE"/>
    <property type="match status" value="1"/>
</dbReference>
<dbReference type="PATRIC" id="fig|1122151.5.peg.2030"/>
<dbReference type="SUPFAM" id="SSF53067">
    <property type="entry name" value="Actin-like ATPase domain"/>
    <property type="match status" value="2"/>
</dbReference>
<dbReference type="PIRSF" id="PIRSF000538">
    <property type="entry name" value="GlpK"/>
    <property type="match status" value="1"/>
</dbReference>
<dbReference type="InterPro" id="IPR018483">
    <property type="entry name" value="Carb_kinase_FGGY_CS"/>
</dbReference>
<dbReference type="EMBL" id="AZES01000045">
    <property type="protein sequence ID" value="KRL31437.1"/>
    <property type="molecule type" value="Genomic_DNA"/>
</dbReference>
<feature type="domain" description="Carbohydrate kinase FGGY N-terminal" evidence="7">
    <location>
        <begin position="3"/>
        <end position="250"/>
    </location>
</feature>
<evidence type="ECO:0000256" key="2">
    <source>
        <dbReference type="ARBA" id="ARBA00022679"/>
    </source>
</evidence>
<reference evidence="9 10" key="1">
    <citation type="journal article" date="2015" name="Genome Announc.">
        <title>Expanding the biotechnology potential of lactobacilli through comparative genomics of 213 strains and associated genera.</title>
        <authorList>
            <person name="Sun Z."/>
            <person name="Harris H.M."/>
            <person name="McCann A."/>
            <person name="Guo C."/>
            <person name="Argimon S."/>
            <person name="Zhang W."/>
            <person name="Yang X."/>
            <person name="Jeffery I.B."/>
            <person name="Cooney J.C."/>
            <person name="Kagawa T.F."/>
            <person name="Liu W."/>
            <person name="Song Y."/>
            <person name="Salvetti E."/>
            <person name="Wrobel A."/>
            <person name="Rasinkangas P."/>
            <person name="Parkhill J."/>
            <person name="Rea M.C."/>
            <person name="O'Sullivan O."/>
            <person name="Ritari J."/>
            <person name="Douillard F.P."/>
            <person name="Paul Ross R."/>
            <person name="Yang R."/>
            <person name="Briner A.E."/>
            <person name="Felis G.E."/>
            <person name="de Vos W.M."/>
            <person name="Barrangou R."/>
            <person name="Klaenhammer T.R."/>
            <person name="Caufield P.W."/>
            <person name="Cui Y."/>
            <person name="Zhang H."/>
            <person name="O'Toole P.W."/>
        </authorList>
    </citation>
    <scope>NUCLEOTIDE SEQUENCE [LARGE SCALE GENOMIC DNA]</scope>
    <source>
        <strain evidence="9 10">DSM 13238</strain>
    </source>
</reference>
<accession>A0A0R1PGB5</accession>
<gene>
    <name evidence="9" type="ORF">FD33_GL001963</name>
</gene>
<dbReference type="RefSeq" id="WP_056955802.1">
    <property type="nucleotide sequence ID" value="NZ_AZES01000045.1"/>
</dbReference>
<dbReference type="CDD" id="cd07769">
    <property type="entry name" value="ASKHA_NBD_FGGY_GK"/>
    <property type="match status" value="1"/>
</dbReference>
<dbReference type="PANTHER" id="PTHR10196:SF69">
    <property type="entry name" value="GLYCEROL KINASE"/>
    <property type="match status" value="1"/>
</dbReference>
<keyword evidence="10" id="KW-1185">Reference proteome</keyword>
<proteinExistence type="inferred from homology"/>
<comment type="caution">
    <text evidence="9">The sequence shown here is derived from an EMBL/GenBank/DDBJ whole genome shotgun (WGS) entry which is preliminary data.</text>
</comment>
<evidence type="ECO:0000256" key="1">
    <source>
        <dbReference type="ARBA" id="ARBA00009156"/>
    </source>
</evidence>
<keyword evidence="2" id="KW-0808">Transferase</keyword>
<dbReference type="InterPro" id="IPR043129">
    <property type="entry name" value="ATPase_NBD"/>
</dbReference>
<name>A0A0R1PGB5_9LACO</name>
<dbReference type="Pfam" id="PF02782">
    <property type="entry name" value="FGGY_C"/>
    <property type="match status" value="1"/>
</dbReference>
<keyword evidence="4 9" id="KW-0418">Kinase</keyword>
<dbReference type="GO" id="GO:0019563">
    <property type="term" value="P:glycerol catabolic process"/>
    <property type="evidence" value="ECO:0007669"/>
    <property type="project" value="TreeGrafter"/>
</dbReference>
<protein>
    <recommendedName>
        <fullName evidence="6">ATP:glycerol 3-phosphotransferase</fullName>
    </recommendedName>
</protein>
<dbReference type="AlphaFoldDB" id="A0A0R1PGB5"/>
<organism evidence="9 10">
    <name type="scientific">Companilactobacillus paralimentarius DSM 13238 = JCM 10415</name>
    <dbReference type="NCBI Taxonomy" id="1122151"/>
    <lineage>
        <taxon>Bacteria</taxon>
        <taxon>Bacillati</taxon>
        <taxon>Bacillota</taxon>
        <taxon>Bacilli</taxon>
        <taxon>Lactobacillales</taxon>
        <taxon>Lactobacillaceae</taxon>
        <taxon>Companilactobacillus</taxon>
    </lineage>
</organism>
<dbReference type="PROSITE" id="PS00933">
    <property type="entry name" value="FGGY_KINASES_1"/>
    <property type="match status" value="1"/>
</dbReference>
<dbReference type="GO" id="GO:0005524">
    <property type="term" value="F:ATP binding"/>
    <property type="evidence" value="ECO:0007669"/>
    <property type="project" value="UniProtKB-KW"/>
</dbReference>
<sequence>MKYLLGIDQSTQGTKVVLVDQDGQILRKVTRNHRQIISKQGWVSHDLREIYQNILFLVRKILDDPKVDSAKIVGLGITNQRETATAWSKSTCKPLSESVVWQCSRAKDICERIEKTGVEQAIYEKTGMPLSPYFTAAKFTWLLENIPEVQDAAQKNDLCLGTVDSWLIYQLTEGQSFKTEPSNASRTQLMDLKSGDWDDDLLKIFDLKRSYLAKIVDSNDKFGMTDFEGILNHQIPIYGVLGDSQAALFGQRCTNFGDVKSTYGTGSSIMMNIGSKPVKSSNGLITSVAWRINGQSNYVLEGNVNYSGAVIKWLKDDLGLIEHSAETEEMAYQANKSDKTYLVPAFTGLGAPYWNDDATGTIVGMTRKTRKNEVVKAGLESIAYQINDILQLMKKDTGGQINILKVDGGATSNNYLMQFQCDLLQATVKIPNVEELSVLGAVFLAGLQLNLYDEKVLQAAIEYRSFEPKMSINECNEKVQGWQKTVSLINI</sequence>
<evidence type="ECO:0000256" key="3">
    <source>
        <dbReference type="ARBA" id="ARBA00022741"/>
    </source>
</evidence>
<dbReference type="GO" id="GO:0005829">
    <property type="term" value="C:cytosol"/>
    <property type="evidence" value="ECO:0007669"/>
    <property type="project" value="TreeGrafter"/>
</dbReference>